<dbReference type="InterPro" id="IPR001304">
    <property type="entry name" value="C-type_lectin-like"/>
</dbReference>
<dbReference type="GeneTree" id="ENSGT00940000175285"/>
<feature type="chain" id="PRO_5018532663" description="C-type lectin domain-containing protein" evidence="2">
    <location>
        <begin position="26"/>
        <end position="165"/>
    </location>
</feature>
<dbReference type="SUPFAM" id="SSF56436">
    <property type="entry name" value="C-type lectin-like"/>
    <property type="match status" value="1"/>
</dbReference>
<evidence type="ECO:0000256" key="2">
    <source>
        <dbReference type="SAM" id="SignalP"/>
    </source>
</evidence>
<accession>A0A3Q1G933</accession>
<sequence>MPERAGARTELCLTLLFTLTSIVSTGSHLCCVSSGTCPSEWKQFGGSCYYFSLSWSSWNSSRQQCLSQRAHLVVISSRQEMVSLSAETSTTFWIGLSQTSSSSNWEWTDGRSPEAMYWRYGHPLTYLNRRCAVFNSFAAGSCLLRSDEGSIHLLAVVNPHHLQLD</sequence>
<dbReference type="Gene3D" id="3.10.100.10">
    <property type="entry name" value="Mannose-Binding Protein A, subunit A"/>
    <property type="match status" value="1"/>
</dbReference>
<dbReference type="InterPro" id="IPR050828">
    <property type="entry name" value="C-type_lectin/matrix_domain"/>
</dbReference>
<reference evidence="4" key="2">
    <citation type="submission" date="2025-09" db="UniProtKB">
        <authorList>
            <consortium name="Ensembl"/>
        </authorList>
    </citation>
    <scope>IDENTIFICATION</scope>
</reference>
<keyword evidence="5" id="KW-1185">Reference proteome</keyword>
<dbReference type="InterPro" id="IPR016186">
    <property type="entry name" value="C-type_lectin-like/link_sf"/>
</dbReference>
<feature type="signal peptide" evidence="2">
    <location>
        <begin position="1"/>
        <end position="25"/>
    </location>
</feature>
<dbReference type="InterPro" id="IPR016187">
    <property type="entry name" value="CTDL_fold"/>
</dbReference>
<dbReference type="Ensembl" id="ENSAPOT00000006027.1">
    <property type="protein sequence ID" value="ENSAPOP00000025519.1"/>
    <property type="gene ID" value="ENSAPOG00000008694.1"/>
</dbReference>
<comment type="subcellular location">
    <subcellularLocation>
        <location evidence="1">Cell membrane</location>
        <topology evidence="1">Single-pass type II membrane protein</topology>
    </subcellularLocation>
</comment>
<reference evidence="4" key="1">
    <citation type="submission" date="2025-08" db="UniProtKB">
        <authorList>
            <consortium name="Ensembl"/>
        </authorList>
    </citation>
    <scope>IDENTIFICATION</scope>
</reference>
<organism evidence="4 5">
    <name type="scientific">Acanthochromis polyacanthus</name>
    <name type="common">spiny chromis</name>
    <dbReference type="NCBI Taxonomy" id="80966"/>
    <lineage>
        <taxon>Eukaryota</taxon>
        <taxon>Metazoa</taxon>
        <taxon>Chordata</taxon>
        <taxon>Craniata</taxon>
        <taxon>Vertebrata</taxon>
        <taxon>Euteleostomi</taxon>
        <taxon>Actinopterygii</taxon>
        <taxon>Neopterygii</taxon>
        <taxon>Teleostei</taxon>
        <taxon>Neoteleostei</taxon>
        <taxon>Acanthomorphata</taxon>
        <taxon>Ovalentaria</taxon>
        <taxon>Pomacentridae</taxon>
        <taxon>Acanthochromis</taxon>
    </lineage>
</organism>
<keyword evidence="2" id="KW-0732">Signal</keyword>
<proteinExistence type="predicted"/>
<dbReference type="Proteomes" id="UP000257200">
    <property type="component" value="Unplaced"/>
</dbReference>
<evidence type="ECO:0000313" key="4">
    <source>
        <dbReference type="Ensembl" id="ENSAPOP00000025519.1"/>
    </source>
</evidence>
<evidence type="ECO:0000313" key="5">
    <source>
        <dbReference type="Proteomes" id="UP000257200"/>
    </source>
</evidence>
<evidence type="ECO:0000259" key="3">
    <source>
        <dbReference type="PROSITE" id="PS50041"/>
    </source>
</evidence>
<dbReference type="PANTHER" id="PTHR45710:SF26">
    <property type="entry name" value="RH26557P"/>
    <property type="match status" value="1"/>
</dbReference>
<name>A0A3Q1G933_9TELE</name>
<dbReference type="AlphaFoldDB" id="A0A3Q1G933"/>
<dbReference type="PANTHER" id="PTHR45710">
    <property type="entry name" value="C-TYPE LECTIN DOMAIN-CONTAINING PROTEIN 180"/>
    <property type="match status" value="1"/>
</dbReference>
<dbReference type="PROSITE" id="PS50041">
    <property type="entry name" value="C_TYPE_LECTIN_2"/>
    <property type="match status" value="1"/>
</dbReference>
<protein>
    <recommendedName>
        <fullName evidence="3">C-type lectin domain-containing protein</fullName>
    </recommendedName>
</protein>
<dbReference type="GO" id="GO:0005886">
    <property type="term" value="C:plasma membrane"/>
    <property type="evidence" value="ECO:0007669"/>
    <property type="project" value="UniProtKB-SubCell"/>
</dbReference>
<dbReference type="Pfam" id="PF00059">
    <property type="entry name" value="Lectin_C"/>
    <property type="match status" value="1"/>
</dbReference>
<dbReference type="InParanoid" id="A0A3Q1G933"/>
<evidence type="ECO:0000256" key="1">
    <source>
        <dbReference type="ARBA" id="ARBA00004401"/>
    </source>
</evidence>
<feature type="domain" description="C-type lectin" evidence="3">
    <location>
        <begin position="44"/>
        <end position="142"/>
    </location>
</feature>
<dbReference type="STRING" id="80966.ENSAPOP00000025519"/>
<dbReference type="SMART" id="SM00034">
    <property type="entry name" value="CLECT"/>
    <property type="match status" value="1"/>
</dbReference>